<feature type="compositionally biased region" description="Basic and acidic residues" evidence="1">
    <location>
        <begin position="205"/>
        <end position="216"/>
    </location>
</feature>
<dbReference type="InterPro" id="IPR043913">
    <property type="entry name" value="DUF5764"/>
</dbReference>
<name>A0A6C0C4S0_9ZZZZ</name>
<proteinExistence type="predicted"/>
<evidence type="ECO:0000313" key="2">
    <source>
        <dbReference type="EMBL" id="QHS98769.1"/>
    </source>
</evidence>
<dbReference type="EMBL" id="MN739323">
    <property type="protein sequence ID" value="QHS98769.1"/>
    <property type="molecule type" value="Genomic_DNA"/>
</dbReference>
<feature type="region of interest" description="Disordered" evidence="1">
    <location>
        <begin position="205"/>
        <end position="279"/>
    </location>
</feature>
<dbReference type="AlphaFoldDB" id="A0A6C0C4S0"/>
<sequence length="377" mass="43909">MDDYNVNVLSEAKNEYSSRLMTILTPLIIEGIKSIFNEATQLCTDNDEDEKYLMTFQNFLTRVPKWNSTIIEEETSRILKTSGCTYLEDLLTCVHITQLKILTAIRVSNVQKKIDIDIPKLSNFIHKIYISFARKLYSNIYLFEKNIMPLQYQKNMRECEVLVQECILNTIRDNMPVENILRAYMDETVNEEVIEEVIEKAVSQKEEENIEKKIEETDNNNNMEIVKTDKPLLVNKESSDEDWKPNPPIDTKQVKENVEEENPKDNNEDDKQEKNNISLKVKERVPLSFNDNDSVLDLGTNKESIVQAPKTDERLDKIAKEQNEKRKAEEALEDDEEEKIKIFDSVDLQLDNLDINNLEKKIDTRPDPILNDIEVLG</sequence>
<protein>
    <submittedName>
        <fullName evidence="2">Uncharacterized protein</fullName>
    </submittedName>
</protein>
<accession>A0A6C0C4S0</accession>
<feature type="compositionally biased region" description="Basic and acidic residues" evidence="1">
    <location>
        <begin position="252"/>
        <end position="279"/>
    </location>
</feature>
<evidence type="ECO:0000256" key="1">
    <source>
        <dbReference type="SAM" id="MobiDB-lite"/>
    </source>
</evidence>
<dbReference type="Pfam" id="PF19068">
    <property type="entry name" value="DUF5764"/>
    <property type="match status" value="1"/>
</dbReference>
<reference evidence="2" key="1">
    <citation type="journal article" date="2020" name="Nature">
        <title>Giant virus diversity and host interactions through global metagenomics.</title>
        <authorList>
            <person name="Schulz F."/>
            <person name="Roux S."/>
            <person name="Paez-Espino D."/>
            <person name="Jungbluth S."/>
            <person name="Walsh D.A."/>
            <person name="Denef V.J."/>
            <person name="McMahon K.D."/>
            <person name="Konstantinidis K.T."/>
            <person name="Eloe-Fadrosh E.A."/>
            <person name="Kyrpides N.C."/>
            <person name="Woyke T."/>
        </authorList>
    </citation>
    <scope>NUCLEOTIDE SEQUENCE</scope>
    <source>
        <strain evidence="2">GVMAG-M-3300020185-18</strain>
    </source>
</reference>
<organism evidence="2">
    <name type="scientific">viral metagenome</name>
    <dbReference type="NCBI Taxonomy" id="1070528"/>
    <lineage>
        <taxon>unclassified sequences</taxon>
        <taxon>metagenomes</taxon>
        <taxon>organismal metagenomes</taxon>
    </lineage>
</organism>